<dbReference type="EMBL" id="JACSQD010000003">
    <property type="protein sequence ID" value="MBD7995395.1"/>
    <property type="molecule type" value="Genomic_DNA"/>
</dbReference>
<name>A0ABR8US56_9MICC</name>
<keyword evidence="3" id="KW-0328">Glycosyltransferase</keyword>
<keyword evidence="7" id="KW-1185">Reference proteome</keyword>
<dbReference type="PANTHER" id="PTHR43179:SF12">
    <property type="entry name" value="GALACTOFURANOSYLTRANSFERASE GLFT2"/>
    <property type="match status" value="1"/>
</dbReference>
<evidence type="ECO:0000313" key="7">
    <source>
        <dbReference type="Proteomes" id="UP000609874"/>
    </source>
</evidence>
<evidence type="ECO:0000259" key="5">
    <source>
        <dbReference type="Pfam" id="PF00535"/>
    </source>
</evidence>
<dbReference type="InterPro" id="IPR029044">
    <property type="entry name" value="Nucleotide-diphossugar_trans"/>
</dbReference>
<evidence type="ECO:0000256" key="1">
    <source>
        <dbReference type="ARBA" id="ARBA00004776"/>
    </source>
</evidence>
<dbReference type="Proteomes" id="UP000609874">
    <property type="component" value="Unassembled WGS sequence"/>
</dbReference>
<sequence>MSSNGNRAIAVAAVVSSFNPGPELIRNVQALMEQVDRVTVVDDGSTRDIAAVLDGLKATGAGVVRLERNSGIAAALNAGIRAELTEGDVAWIMTMDQDSRLGPDYVERALKTAASSKSPDSVGMVSAESHNGARVKGYAGTDPDEPEVFDPMQSGSLVRAAAIHRAGLLDEDLFIDCVDSEFNARLRSHGYRLLAGQGCDLLHSLGESRPMRILGWHATIGPKKLSIYYHAPFRVYYISRNILVLAKRYVRTQPRWVAQRLFLEVESHVIRFIYGPRRRKHLVAFLSGTRDGILNRLGRIGPELEKRLR</sequence>
<comment type="similarity">
    <text evidence="2">Belongs to the glycosyltransferase 2 family.</text>
</comment>
<gene>
    <name evidence="6" type="ORF">H9639_08815</name>
</gene>
<evidence type="ECO:0000313" key="6">
    <source>
        <dbReference type="EMBL" id="MBD7995395.1"/>
    </source>
</evidence>
<dbReference type="SUPFAM" id="SSF53448">
    <property type="entry name" value="Nucleotide-diphospho-sugar transferases"/>
    <property type="match status" value="1"/>
</dbReference>
<evidence type="ECO:0000256" key="3">
    <source>
        <dbReference type="ARBA" id="ARBA00022676"/>
    </source>
</evidence>
<dbReference type="PANTHER" id="PTHR43179">
    <property type="entry name" value="RHAMNOSYLTRANSFERASE WBBL"/>
    <property type="match status" value="1"/>
</dbReference>
<proteinExistence type="inferred from homology"/>
<comment type="caution">
    <text evidence="6">The sequence shown here is derived from an EMBL/GenBank/DDBJ whole genome shotgun (WGS) entry which is preliminary data.</text>
</comment>
<feature type="domain" description="Glycosyltransferase 2-like" evidence="5">
    <location>
        <begin position="14"/>
        <end position="115"/>
    </location>
</feature>
<keyword evidence="4" id="KW-0808">Transferase</keyword>
<dbReference type="Pfam" id="PF00535">
    <property type="entry name" value="Glycos_transf_2"/>
    <property type="match status" value="1"/>
</dbReference>
<dbReference type="RefSeq" id="WP_191807706.1">
    <property type="nucleotide sequence ID" value="NZ_JACSQD010000003.1"/>
</dbReference>
<accession>A0ABR8US56</accession>
<dbReference type="Gene3D" id="3.90.550.10">
    <property type="entry name" value="Spore Coat Polysaccharide Biosynthesis Protein SpsA, Chain A"/>
    <property type="match status" value="1"/>
</dbReference>
<organism evidence="6 7">
    <name type="scientific">Arthrobacter gallicola</name>
    <dbReference type="NCBI Taxonomy" id="2762225"/>
    <lineage>
        <taxon>Bacteria</taxon>
        <taxon>Bacillati</taxon>
        <taxon>Actinomycetota</taxon>
        <taxon>Actinomycetes</taxon>
        <taxon>Micrococcales</taxon>
        <taxon>Micrococcaceae</taxon>
        <taxon>Arthrobacter</taxon>
    </lineage>
</organism>
<evidence type="ECO:0000256" key="4">
    <source>
        <dbReference type="ARBA" id="ARBA00022679"/>
    </source>
</evidence>
<comment type="pathway">
    <text evidence="1">Cell wall biogenesis; cell wall polysaccharide biosynthesis.</text>
</comment>
<protein>
    <submittedName>
        <fullName evidence="6">Glycosyltransferase</fullName>
    </submittedName>
</protein>
<reference evidence="6 7" key="1">
    <citation type="submission" date="2020-08" db="EMBL/GenBank/DDBJ databases">
        <title>A Genomic Blueprint of the Chicken Gut Microbiome.</title>
        <authorList>
            <person name="Gilroy R."/>
            <person name="Ravi A."/>
            <person name="Getino M."/>
            <person name="Pursley I."/>
            <person name="Horton D.L."/>
            <person name="Alikhan N.-F."/>
            <person name="Baker D."/>
            <person name="Gharbi K."/>
            <person name="Hall N."/>
            <person name="Watson M."/>
            <person name="Adriaenssens E.M."/>
            <person name="Foster-Nyarko E."/>
            <person name="Jarju S."/>
            <person name="Secka A."/>
            <person name="Antonio M."/>
            <person name="Oren A."/>
            <person name="Chaudhuri R."/>
            <person name="La Ragione R.M."/>
            <person name="Hildebrand F."/>
            <person name="Pallen M.J."/>
        </authorList>
    </citation>
    <scope>NUCLEOTIDE SEQUENCE [LARGE SCALE GENOMIC DNA]</scope>
    <source>
        <strain evidence="6 7">Sa2CUA1</strain>
    </source>
</reference>
<dbReference type="InterPro" id="IPR001173">
    <property type="entry name" value="Glyco_trans_2-like"/>
</dbReference>
<evidence type="ECO:0000256" key="2">
    <source>
        <dbReference type="ARBA" id="ARBA00006739"/>
    </source>
</evidence>